<accession>A0A6C0HVQ3</accession>
<dbReference type="InterPro" id="IPR051706">
    <property type="entry name" value="Glycosyltransferase_domain"/>
</dbReference>
<dbReference type="Pfam" id="PF04488">
    <property type="entry name" value="Gly_transf_sug"/>
    <property type="match status" value="1"/>
</dbReference>
<dbReference type="GO" id="GO:0016020">
    <property type="term" value="C:membrane"/>
    <property type="evidence" value="ECO:0007669"/>
    <property type="project" value="GOC"/>
</dbReference>
<dbReference type="PANTHER" id="PTHR32385">
    <property type="entry name" value="MANNOSYL PHOSPHORYLINOSITOL CERAMIDE SYNTHASE"/>
    <property type="match status" value="1"/>
</dbReference>
<protein>
    <submittedName>
        <fullName evidence="2">Uncharacterized protein</fullName>
    </submittedName>
</protein>
<keyword evidence="1" id="KW-0808">Transferase</keyword>
<dbReference type="AlphaFoldDB" id="A0A6C0HVQ3"/>
<sequence>MERIIIGIILFVIILLIYLYKKSYKNNDEQNNMNNLFINKIKAENQVNNIPLNIYQTWATLDLPPKMRETVEELKATNPEFKHYLYDDNMCRDFIKEHFNKDVLYAFDKLKPGAYKADLFRYCMLYINGGIYLDIKYKCVNGFKLLYLTNKEYFVKDRLRNDEHGIYQALLSCYPYNNILLKCIHSIVNNVKNNYYILDDSGDLRITGPFLMNTFLTKKEIDNLELNIGFNNNNIYYNNVSILESYKEYRLEQKQDGTLHYNKLYKLIDIYNYYKLTNINTNKFDYNSCYIVNLNNNIIIIAENNKEFTKFELDRELNKVSDEISIKNNNIYNIKLFNYNNQIYYIGQINNKILNISCNIYDSNEMILNIIQPDFYKNMIDETTWSLFKYKDELAVVYSWYPLNICKMDINTKKINNIKYNYNLPKIFTNINYSTNGYNYNNQIWFVLQLHQTNNTNENFQHMFAVFDNDMNLIKYSELFKIDNSFNEKCTGIIIKDDNIILSYSIENNSYVSSYNINNNILWYKNEQEFSILI</sequence>
<dbReference type="GO" id="GO:0000030">
    <property type="term" value="F:mannosyltransferase activity"/>
    <property type="evidence" value="ECO:0007669"/>
    <property type="project" value="TreeGrafter"/>
</dbReference>
<dbReference type="EMBL" id="MN740020">
    <property type="protein sequence ID" value="QHT84592.1"/>
    <property type="molecule type" value="Genomic_DNA"/>
</dbReference>
<dbReference type="GO" id="GO:0051999">
    <property type="term" value="P:mannosyl-inositol phosphorylceramide biosynthetic process"/>
    <property type="evidence" value="ECO:0007669"/>
    <property type="project" value="TreeGrafter"/>
</dbReference>
<organism evidence="2">
    <name type="scientific">viral metagenome</name>
    <dbReference type="NCBI Taxonomy" id="1070528"/>
    <lineage>
        <taxon>unclassified sequences</taxon>
        <taxon>metagenomes</taxon>
        <taxon>organismal metagenomes</taxon>
    </lineage>
</organism>
<reference evidence="2" key="1">
    <citation type="journal article" date="2020" name="Nature">
        <title>Giant virus diversity and host interactions through global metagenomics.</title>
        <authorList>
            <person name="Schulz F."/>
            <person name="Roux S."/>
            <person name="Paez-Espino D."/>
            <person name="Jungbluth S."/>
            <person name="Walsh D.A."/>
            <person name="Denef V.J."/>
            <person name="McMahon K.D."/>
            <person name="Konstantinidis K.T."/>
            <person name="Eloe-Fadrosh E.A."/>
            <person name="Kyrpides N.C."/>
            <person name="Woyke T."/>
        </authorList>
    </citation>
    <scope>NUCLEOTIDE SEQUENCE</scope>
    <source>
        <strain evidence="2">GVMAG-M-3300023184-177</strain>
    </source>
</reference>
<dbReference type="InterPro" id="IPR029044">
    <property type="entry name" value="Nucleotide-diphossugar_trans"/>
</dbReference>
<name>A0A6C0HVQ3_9ZZZZ</name>
<evidence type="ECO:0000256" key="1">
    <source>
        <dbReference type="ARBA" id="ARBA00022679"/>
    </source>
</evidence>
<dbReference type="Gene3D" id="3.90.550.20">
    <property type="match status" value="1"/>
</dbReference>
<dbReference type="PANTHER" id="PTHR32385:SF15">
    <property type="entry name" value="INOSITOL PHOSPHOCERAMIDE MANNOSYLTRANSFERASE 1"/>
    <property type="match status" value="1"/>
</dbReference>
<dbReference type="InterPro" id="IPR007577">
    <property type="entry name" value="GlycoTrfase_DXD_sugar-bd_CS"/>
</dbReference>
<dbReference type="SUPFAM" id="SSF53448">
    <property type="entry name" value="Nucleotide-diphospho-sugar transferases"/>
    <property type="match status" value="1"/>
</dbReference>
<proteinExistence type="predicted"/>
<evidence type="ECO:0000313" key="2">
    <source>
        <dbReference type="EMBL" id="QHT84592.1"/>
    </source>
</evidence>